<dbReference type="PANTHER" id="PTHR38444:SF1">
    <property type="entry name" value="ENTEROBACTIN BIOSYNTHESIS PROTEIN YBDZ"/>
    <property type="match status" value="1"/>
</dbReference>
<dbReference type="SUPFAM" id="SSF160582">
    <property type="entry name" value="MbtH-like"/>
    <property type="match status" value="1"/>
</dbReference>
<comment type="caution">
    <text evidence="2">The sequence shown here is derived from an EMBL/GenBank/DDBJ whole genome shotgun (WGS) entry which is preliminary data.</text>
</comment>
<dbReference type="PANTHER" id="PTHR38444">
    <property type="entry name" value="ENTEROBACTIN BIOSYNTHESIS PROTEIN YBDZ"/>
    <property type="match status" value="1"/>
</dbReference>
<organism evidence="2 3">
    <name type="scientific">Methylomonas albis</name>
    <dbReference type="NCBI Taxonomy" id="1854563"/>
    <lineage>
        <taxon>Bacteria</taxon>
        <taxon>Pseudomonadati</taxon>
        <taxon>Pseudomonadota</taxon>
        <taxon>Gammaproteobacteria</taxon>
        <taxon>Methylococcales</taxon>
        <taxon>Methylococcaceae</taxon>
        <taxon>Methylomonas</taxon>
    </lineage>
</organism>
<gene>
    <name evidence="2" type="ORF">IE877_19460</name>
</gene>
<evidence type="ECO:0000313" key="3">
    <source>
        <dbReference type="Proteomes" id="UP000652176"/>
    </source>
</evidence>
<evidence type="ECO:0000259" key="1">
    <source>
        <dbReference type="SMART" id="SM00923"/>
    </source>
</evidence>
<dbReference type="Gene3D" id="3.90.820.10">
    <property type="entry name" value="Structural Genomics, Unknown Function 30-nov-00 1gh9 Mol_id"/>
    <property type="match status" value="1"/>
</dbReference>
<dbReference type="InterPro" id="IPR036552">
    <property type="entry name" value="CBF_bsu_sf"/>
</dbReference>
<dbReference type="InterPro" id="IPR005153">
    <property type="entry name" value="MbtH-like_dom"/>
</dbReference>
<dbReference type="InterPro" id="IPR038020">
    <property type="entry name" value="MbtH-like_sf"/>
</dbReference>
<name>A0ABR9D4I4_9GAMM</name>
<accession>A0ABR9D4I4</accession>
<evidence type="ECO:0000313" key="2">
    <source>
        <dbReference type="EMBL" id="MBD9358023.1"/>
    </source>
</evidence>
<dbReference type="EMBL" id="JACXSS010000001">
    <property type="protein sequence ID" value="MBD9358023.1"/>
    <property type="molecule type" value="Genomic_DNA"/>
</dbReference>
<dbReference type="InterPro" id="IPR037407">
    <property type="entry name" value="MLP_fam"/>
</dbReference>
<dbReference type="Proteomes" id="UP000652176">
    <property type="component" value="Unassembled WGS sequence"/>
</dbReference>
<proteinExistence type="predicted"/>
<dbReference type="Gene3D" id="2.40.250.10">
    <property type="entry name" value="Core binding factor, beta subunit"/>
    <property type="match status" value="1"/>
</dbReference>
<dbReference type="SMART" id="SM00923">
    <property type="entry name" value="MbtH"/>
    <property type="match status" value="1"/>
</dbReference>
<reference evidence="2 3" key="1">
    <citation type="submission" date="2020-09" db="EMBL/GenBank/DDBJ databases">
        <title>Methylomonas albis sp. nov. and Methylomonas fluvii sp. nov.: Two cold-adapted methanotrophs from the River Elbe and an amended description of Methylovulum psychrotolerans strain Eb1.</title>
        <authorList>
            <person name="Bussmann I.K."/>
            <person name="Klings K.-W."/>
            <person name="Warnstedt J."/>
            <person name="Hoppert M."/>
            <person name="Saborowski A."/>
            <person name="Horn F."/>
            <person name="Liebner S."/>
        </authorList>
    </citation>
    <scope>NUCLEOTIDE SEQUENCE [LARGE SCALE GENOMIC DNA]</scope>
    <source>
        <strain evidence="2 3">EbA</strain>
    </source>
</reference>
<keyword evidence="3" id="KW-1185">Reference proteome</keyword>
<feature type="domain" description="MbtH-like" evidence="1">
    <location>
        <begin position="3"/>
        <end position="53"/>
    </location>
</feature>
<protein>
    <submittedName>
        <fullName evidence="2">MbtH family protein</fullName>
    </submittedName>
</protein>
<sequence length="195" mass="21585">MQHDEQEDQTLYKVVVNHEEQYSIWPAERELPLGWNDVGFSGLKAECLEHIEKVWVDMRPLSLRKQMEEAARNPPPPSEAIPTEDSGEDDLVARLADGPQPVELGLRPEKSIAALQGCLDRGFVHIVFPQTQGGTELGIKLDRDDSDLSQANFETQTGKIRLVGGLTLNYTKVRCIADVDLATFGGQGHLEIIAG</sequence>
<dbReference type="Pfam" id="PF03621">
    <property type="entry name" value="MbtH"/>
    <property type="match status" value="1"/>
</dbReference>